<dbReference type="EMBL" id="PXNP01000104">
    <property type="protein sequence ID" value="PSF05235.1"/>
    <property type="molecule type" value="Genomic_DNA"/>
</dbReference>
<organism evidence="4 5">
    <name type="scientific">Marinobacter fuscus</name>
    <dbReference type="NCBI Taxonomy" id="2109942"/>
    <lineage>
        <taxon>Bacteria</taxon>
        <taxon>Pseudomonadati</taxon>
        <taxon>Pseudomonadota</taxon>
        <taxon>Gammaproteobacteria</taxon>
        <taxon>Pseudomonadales</taxon>
        <taxon>Marinobacteraceae</taxon>
        <taxon>Marinobacter</taxon>
    </lineage>
</organism>
<dbReference type="Proteomes" id="UP000239866">
    <property type="component" value="Unassembled WGS sequence"/>
</dbReference>
<dbReference type="GO" id="GO:0016829">
    <property type="term" value="F:lyase activity"/>
    <property type="evidence" value="ECO:0007669"/>
    <property type="project" value="InterPro"/>
</dbReference>
<evidence type="ECO:0000313" key="5">
    <source>
        <dbReference type="Proteomes" id="UP000239866"/>
    </source>
</evidence>
<evidence type="ECO:0000256" key="1">
    <source>
        <dbReference type="ARBA" id="ARBA00006174"/>
    </source>
</evidence>
<dbReference type="SUPFAM" id="SSF103378">
    <property type="entry name" value="2-methylcitrate dehydratase PrpD"/>
    <property type="match status" value="1"/>
</dbReference>
<dbReference type="Pfam" id="PF03972">
    <property type="entry name" value="MmgE_PrpD_N"/>
    <property type="match status" value="1"/>
</dbReference>
<dbReference type="InterPro" id="IPR036148">
    <property type="entry name" value="MmgE/PrpD_sf"/>
</dbReference>
<protein>
    <submittedName>
        <fullName evidence="4">2-methylcitrate dehydratase</fullName>
    </submittedName>
</protein>
<name>A0A2T1K582_9GAMM</name>
<dbReference type="InterPro" id="IPR045337">
    <property type="entry name" value="MmgE_PrpD_C"/>
</dbReference>
<dbReference type="InterPro" id="IPR005656">
    <property type="entry name" value="MmgE_PrpD"/>
</dbReference>
<accession>A0A2T1K582</accession>
<gene>
    <name evidence="4" type="ORF">C7H09_16690</name>
</gene>
<dbReference type="InterPro" id="IPR045336">
    <property type="entry name" value="MmgE_PrpD_N"/>
</dbReference>
<sequence length="546" mass="59400">MLNASALQPNGRNGVIVPFNKGEVSMATTIHSVRAEHQSGDLARHDQLAWKLAELATQARSRPLDAASVGMAKNRIIDNAAIALGAANERAVVVARGQGRLVAGTGNATIWGLKGGFHPLAAAFANAVAVRYLDNDDTYLAAEYSHPDDNISPVIAAAQQTGVSGEDLLRGIIVAYEVHVALVGTGNGTGICLHKHKVDHMTHIAAGTAAGIASMLGLSTEQAYHAINFAVHNAISSRQSRKGDIGAQKEFVPGFSAEIALKAVHHAMHNLKGPNPVYEGVDSIIRRFLDGRDNPGAEYRIELNDSVQAPMRNILKTYPKQHAFEYQGQAIIDLALQMREQLPRDASGKVDMAQIEKIVLQTSHHTHHVIGTGANDPQKIDPDSPRGTLDHSIMFAIARCIQTGEFHKDRAYQMTAGEKLALRSLMMKIETRFDQHWEDLYHDQDPNIQAYGGRMTITINGGDTITDEKNRANAHPGGDTPWQRPEYIAKLEDYTAGLVSDAERNRFLEQVDRLEQLSGKQLMQVNLVADQGSLVVPETIGILDPQ</sequence>
<dbReference type="Gene3D" id="1.10.4100.10">
    <property type="entry name" value="2-methylcitrate dehydratase PrpD"/>
    <property type="match status" value="1"/>
</dbReference>
<reference evidence="4 5" key="1">
    <citation type="submission" date="2018-03" db="EMBL/GenBank/DDBJ databases">
        <title>Marinobacter brunus sp. nov., a marine bacterium of Gamma-proteobacteria isolated from the surface seawater of the South China Sea.</title>
        <authorList>
            <person name="Cheng H."/>
            <person name="Wu Y.-H."/>
            <person name="Xamxidin M."/>
            <person name="Xu X.-W."/>
        </authorList>
    </citation>
    <scope>NUCLEOTIDE SEQUENCE [LARGE SCALE GENOMIC DNA]</scope>
    <source>
        <strain evidence="4 5">NH169-3</strain>
    </source>
</reference>
<evidence type="ECO:0000259" key="2">
    <source>
        <dbReference type="Pfam" id="PF03972"/>
    </source>
</evidence>
<dbReference type="InterPro" id="IPR042183">
    <property type="entry name" value="MmgE/PrpD_sf_1"/>
</dbReference>
<proteinExistence type="inferred from homology"/>
<dbReference type="AlphaFoldDB" id="A0A2T1K582"/>
<evidence type="ECO:0000259" key="3">
    <source>
        <dbReference type="Pfam" id="PF19305"/>
    </source>
</evidence>
<comment type="similarity">
    <text evidence="1">Belongs to the PrpD family.</text>
</comment>
<feature type="domain" description="MmgE/PrpD C-terminal" evidence="3">
    <location>
        <begin position="322"/>
        <end position="515"/>
    </location>
</feature>
<feature type="domain" description="MmgE/PrpD N-terminal" evidence="2">
    <location>
        <begin position="51"/>
        <end position="293"/>
    </location>
</feature>
<dbReference type="Pfam" id="PF19305">
    <property type="entry name" value="MmgE_PrpD_C"/>
    <property type="match status" value="1"/>
</dbReference>
<dbReference type="OrthoDB" id="9797528at2"/>
<dbReference type="PANTHER" id="PTHR16943">
    <property type="entry name" value="2-METHYLCITRATE DEHYDRATASE-RELATED"/>
    <property type="match status" value="1"/>
</dbReference>
<comment type="caution">
    <text evidence="4">The sequence shown here is derived from an EMBL/GenBank/DDBJ whole genome shotgun (WGS) entry which is preliminary data.</text>
</comment>
<keyword evidence="5" id="KW-1185">Reference proteome</keyword>
<evidence type="ECO:0000313" key="4">
    <source>
        <dbReference type="EMBL" id="PSF05235.1"/>
    </source>
</evidence>
<dbReference type="PANTHER" id="PTHR16943:SF8">
    <property type="entry name" value="2-METHYLCITRATE DEHYDRATASE"/>
    <property type="match status" value="1"/>
</dbReference>